<feature type="region of interest" description="Disordered" evidence="1">
    <location>
        <begin position="1"/>
        <end position="22"/>
    </location>
</feature>
<organism evidence="2 3">
    <name type="scientific">Dreissena polymorpha</name>
    <name type="common">Zebra mussel</name>
    <name type="synonym">Mytilus polymorpha</name>
    <dbReference type="NCBI Taxonomy" id="45954"/>
    <lineage>
        <taxon>Eukaryota</taxon>
        <taxon>Metazoa</taxon>
        <taxon>Spiralia</taxon>
        <taxon>Lophotrochozoa</taxon>
        <taxon>Mollusca</taxon>
        <taxon>Bivalvia</taxon>
        <taxon>Autobranchia</taxon>
        <taxon>Heteroconchia</taxon>
        <taxon>Euheterodonta</taxon>
        <taxon>Imparidentia</taxon>
        <taxon>Neoheterodontei</taxon>
        <taxon>Myida</taxon>
        <taxon>Dreissenoidea</taxon>
        <taxon>Dreissenidae</taxon>
        <taxon>Dreissena</taxon>
    </lineage>
</organism>
<evidence type="ECO:0000313" key="2">
    <source>
        <dbReference type="EMBL" id="KAH3696374.1"/>
    </source>
</evidence>
<dbReference type="Proteomes" id="UP000828390">
    <property type="component" value="Unassembled WGS sequence"/>
</dbReference>
<name>A0A9D3YD95_DREPO</name>
<keyword evidence="3" id="KW-1185">Reference proteome</keyword>
<accession>A0A9D3YD95</accession>
<dbReference type="AlphaFoldDB" id="A0A9D3YD95"/>
<sequence>MSSSSMEGTSTLSHLPSSFSSGRLTATSLKGFVSIVLHRDSCPVTCSKTKPDFVV</sequence>
<reference evidence="2" key="1">
    <citation type="journal article" date="2019" name="bioRxiv">
        <title>The Genome of the Zebra Mussel, Dreissena polymorpha: A Resource for Invasive Species Research.</title>
        <authorList>
            <person name="McCartney M.A."/>
            <person name="Auch B."/>
            <person name="Kono T."/>
            <person name="Mallez S."/>
            <person name="Zhang Y."/>
            <person name="Obille A."/>
            <person name="Becker A."/>
            <person name="Abrahante J.E."/>
            <person name="Garbe J."/>
            <person name="Badalamenti J.P."/>
            <person name="Herman A."/>
            <person name="Mangelson H."/>
            <person name="Liachko I."/>
            <person name="Sullivan S."/>
            <person name="Sone E.D."/>
            <person name="Koren S."/>
            <person name="Silverstein K.A.T."/>
            <person name="Beckman K.B."/>
            <person name="Gohl D.M."/>
        </authorList>
    </citation>
    <scope>NUCLEOTIDE SEQUENCE</scope>
    <source>
        <strain evidence="2">Duluth1</strain>
        <tissue evidence="2">Whole animal</tissue>
    </source>
</reference>
<evidence type="ECO:0000313" key="3">
    <source>
        <dbReference type="Proteomes" id="UP000828390"/>
    </source>
</evidence>
<proteinExistence type="predicted"/>
<evidence type="ECO:0000256" key="1">
    <source>
        <dbReference type="SAM" id="MobiDB-lite"/>
    </source>
</evidence>
<reference evidence="2" key="2">
    <citation type="submission" date="2020-11" db="EMBL/GenBank/DDBJ databases">
        <authorList>
            <person name="McCartney M.A."/>
            <person name="Auch B."/>
            <person name="Kono T."/>
            <person name="Mallez S."/>
            <person name="Becker A."/>
            <person name="Gohl D.M."/>
            <person name="Silverstein K.A.T."/>
            <person name="Koren S."/>
            <person name="Bechman K.B."/>
            <person name="Herman A."/>
            <person name="Abrahante J.E."/>
            <person name="Garbe J."/>
        </authorList>
    </citation>
    <scope>NUCLEOTIDE SEQUENCE</scope>
    <source>
        <strain evidence="2">Duluth1</strain>
        <tissue evidence="2">Whole animal</tissue>
    </source>
</reference>
<feature type="compositionally biased region" description="Low complexity" evidence="1">
    <location>
        <begin position="1"/>
        <end position="21"/>
    </location>
</feature>
<dbReference type="EMBL" id="JAIWYP010000016">
    <property type="protein sequence ID" value="KAH3696374.1"/>
    <property type="molecule type" value="Genomic_DNA"/>
</dbReference>
<gene>
    <name evidence="2" type="ORF">DPMN_083838</name>
</gene>
<protein>
    <submittedName>
        <fullName evidence="2">Uncharacterized protein</fullName>
    </submittedName>
</protein>
<comment type="caution">
    <text evidence="2">The sequence shown here is derived from an EMBL/GenBank/DDBJ whole genome shotgun (WGS) entry which is preliminary data.</text>
</comment>